<evidence type="ECO:0000313" key="10">
    <source>
        <dbReference type="Proteomes" id="UP001169027"/>
    </source>
</evidence>
<dbReference type="InterPro" id="IPR036259">
    <property type="entry name" value="MFS_trans_sf"/>
</dbReference>
<feature type="transmembrane region" description="Helical" evidence="7">
    <location>
        <begin position="181"/>
        <end position="201"/>
    </location>
</feature>
<evidence type="ECO:0000259" key="8">
    <source>
        <dbReference type="PROSITE" id="PS50850"/>
    </source>
</evidence>
<keyword evidence="2" id="KW-0813">Transport</keyword>
<evidence type="ECO:0000256" key="1">
    <source>
        <dbReference type="ARBA" id="ARBA00004651"/>
    </source>
</evidence>
<feature type="domain" description="Major facilitator superfamily (MFS) profile" evidence="8">
    <location>
        <begin position="23"/>
        <end position="411"/>
    </location>
</feature>
<gene>
    <name evidence="9" type="ORF">Q2T77_18630</name>
</gene>
<feature type="transmembrane region" description="Helical" evidence="7">
    <location>
        <begin position="265"/>
        <end position="286"/>
    </location>
</feature>
<feature type="transmembrane region" description="Helical" evidence="7">
    <location>
        <begin position="60"/>
        <end position="80"/>
    </location>
</feature>
<dbReference type="Proteomes" id="UP001169027">
    <property type="component" value="Unassembled WGS sequence"/>
</dbReference>
<evidence type="ECO:0000256" key="6">
    <source>
        <dbReference type="ARBA" id="ARBA00023136"/>
    </source>
</evidence>
<evidence type="ECO:0000313" key="9">
    <source>
        <dbReference type="EMBL" id="MDO1534309.1"/>
    </source>
</evidence>
<feature type="transmembrane region" description="Helical" evidence="7">
    <location>
        <begin position="153"/>
        <end position="175"/>
    </location>
</feature>
<accession>A0ABT8S5V9</accession>
<feature type="transmembrane region" description="Helical" evidence="7">
    <location>
        <begin position="298"/>
        <end position="316"/>
    </location>
</feature>
<dbReference type="Gene3D" id="1.20.1250.20">
    <property type="entry name" value="MFS general substrate transporter like domains"/>
    <property type="match status" value="1"/>
</dbReference>
<feature type="transmembrane region" description="Helical" evidence="7">
    <location>
        <begin position="114"/>
        <end position="132"/>
    </location>
</feature>
<keyword evidence="10" id="KW-1185">Reference proteome</keyword>
<dbReference type="InterPro" id="IPR020846">
    <property type="entry name" value="MFS_dom"/>
</dbReference>
<dbReference type="PROSITE" id="PS50850">
    <property type="entry name" value="MFS"/>
    <property type="match status" value="1"/>
</dbReference>
<sequence length="551" mass="58331">MSAEQAPAVPAASGSFAPLRQPVFAVLWAATVLGNVGSFMRDVASAWMVTELSASPTAVALVQTAATLPIFLLAIPAGVLSDILDRRRFLIFIQLMLAAVSGTLLLLASTKALTVEYLIALTFVGGIGAALMGPTWQSIVPELVPRADLKNAVALNSLGINIARAIGPAAGGLLLASFGAAAAYGADVLSYVFVIAALLWWKRPATPDTGLSEQFFGAFRAGLRYARASRELHVVLLRAAVFFLFASSVWALLPLVARRMLGGTAGFYGLMLGAVGVGAILGALLLPRLRAKLDADGLVLLASLLSAGVMGVLAGAPPQWAAVLLMLVLGGGWIIALTTLNGVAQGVLPNWVRGRGLAIYLTVFNGAMAAGSLGWGLVAQKMGVPATLLVGAAGLTVVAFVFHRVRLPTGEADLQASNHWPEPLLDAPVANDRGPVMVQIEYRIRKEDRPAFLQALKAMSMERRRDGAYAWGITEHTREPERLMEWFLVESWAEHLRQHQRVSKADADLQHEAVRFHIGPEAPVVHHFLALELDAGHDDHDGRAAAPAAAA</sequence>
<protein>
    <submittedName>
        <fullName evidence="9">MFS transporter</fullName>
    </submittedName>
</protein>
<keyword evidence="4 7" id="KW-0812">Transmembrane</keyword>
<keyword evidence="3" id="KW-1003">Cell membrane</keyword>
<feature type="transmembrane region" description="Helical" evidence="7">
    <location>
        <begin position="234"/>
        <end position="253"/>
    </location>
</feature>
<evidence type="ECO:0000256" key="4">
    <source>
        <dbReference type="ARBA" id="ARBA00022692"/>
    </source>
</evidence>
<evidence type="ECO:0000256" key="5">
    <source>
        <dbReference type="ARBA" id="ARBA00022989"/>
    </source>
</evidence>
<feature type="transmembrane region" description="Helical" evidence="7">
    <location>
        <begin position="89"/>
        <end position="108"/>
    </location>
</feature>
<keyword evidence="5 7" id="KW-1133">Transmembrane helix</keyword>
<evidence type="ECO:0000256" key="3">
    <source>
        <dbReference type="ARBA" id="ARBA00022475"/>
    </source>
</evidence>
<dbReference type="InterPro" id="IPR010290">
    <property type="entry name" value="TM_effector"/>
</dbReference>
<keyword evidence="6 7" id="KW-0472">Membrane</keyword>
<comment type="caution">
    <text evidence="9">The sequence shown here is derived from an EMBL/GenBank/DDBJ whole genome shotgun (WGS) entry which is preliminary data.</text>
</comment>
<feature type="transmembrane region" description="Helical" evidence="7">
    <location>
        <begin position="356"/>
        <end position="378"/>
    </location>
</feature>
<evidence type="ECO:0000256" key="7">
    <source>
        <dbReference type="SAM" id="Phobius"/>
    </source>
</evidence>
<dbReference type="RefSeq" id="WP_301811835.1">
    <property type="nucleotide sequence ID" value="NZ_JAUJZH010000013.1"/>
</dbReference>
<reference evidence="9" key="1">
    <citation type="submission" date="2023-06" db="EMBL/GenBank/DDBJ databases">
        <authorList>
            <person name="Jiang Y."/>
            <person name="Liu Q."/>
        </authorList>
    </citation>
    <scope>NUCLEOTIDE SEQUENCE</scope>
    <source>
        <strain evidence="9">CGMCC 1.12090</strain>
    </source>
</reference>
<evidence type="ECO:0000256" key="2">
    <source>
        <dbReference type="ARBA" id="ARBA00022448"/>
    </source>
</evidence>
<comment type="subcellular location">
    <subcellularLocation>
        <location evidence="1">Cell membrane</location>
        <topology evidence="1">Multi-pass membrane protein</topology>
    </subcellularLocation>
</comment>
<dbReference type="CDD" id="cd06173">
    <property type="entry name" value="MFS_MefA_like"/>
    <property type="match status" value="1"/>
</dbReference>
<dbReference type="PANTHER" id="PTHR23513">
    <property type="entry name" value="INTEGRAL MEMBRANE EFFLUX PROTEIN-RELATED"/>
    <property type="match status" value="1"/>
</dbReference>
<proteinExistence type="predicted"/>
<feature type="transmembrane region" description="Helical" evidence="7">
    <location>
        <begin position="322"/>
        <end position="344"/>
    </location>
</feature>
<dbReference type="PANTHER" id="PTHR23513:SF11">
    <property type="entry name" value="STAPHYLOFERRIN A TRANSPORTER"/>
    <property type="match status" value="1"/>
</dbReference>
<organism evidence="9 10">
    <name type="scientific">Variovorax ginsengisoli</name>
    <dbReference type="NCBI Taxonomy" id="363844"/>
    <lineage>
        <taxon>Bacteria</taxon>
        <taxon>Pseudomonadati</taxon>
        <taxon>Pseudomonadota</taxon>
        <taxon>Betaproteobacteria</taxon>
        <taxon>Burkholderiales</taxon>
        <taxon>Comamonadaceae</taxon>
        <taxon>Variovorax</taxon>
    </lineage>
</organism>
<dbReference type="SUPFAM" id="SSF103473">
    <property type="entry name" value="MFS general substrate transporter"/>
    <property type="match status" value="1"/>
</dbReference>
<name>A0ABT8S5V9_9BURK</name>
<dbReference type="EMBL" id="JAUKVY010000013">
    <property type="protein sequence ID" value="MDO1534309.1"/>
    <property type="molecule type" value="Genomic_DNA"/>
</dbReference>
<dbReference type="Pfam" id="PF05977">
    <property type="entry name" value="MFS_3"/>
    <property type="match status" value="1"/>
</dbReference>
<feature type="transmembrane region" description="Helical" evidence="7">
    <location>
        <begin position="384"/>
        <end position="402"/>
    </location>
</feature>